<dbReference type="EMBL" id="UAUE01000008">
    <property type="protein sequence ID" value="SPY95271.1"/>
    <property type="molecule type" value="Genomic_DNA"/>
</dbReference>
<dbReference type="GO" id="GO:0031992">
    <property type="term" value="F:energy transducer activity"/>
    <property type="evidence" value="ECO:0007669"/>
    <property type="project" value="TreeGrafter"/>
</dbReference>
<dbReference type="InterPro" id="IPR006260">
    <property type="entry name" value="TonB/TolA_C"/>
</dbReference>
<evidence type="ECO:0000259" key="12">
    <source>
        <dbReference type="PROSITE" id="PS52015"/>
    </source>
</evidence>
<evidence type="ECO:0000256" key="8">
    <source>
        <dbReference type="ARBA" id="ARBA00022989"/>
    </source>
</evidence>
<keyword evidence="4" id="KW-1003">Cell membrane</keyword>
<dbReference type="PANTHER" id="PTHR33446:SF2">
    <property type="entry name" value="PROTEIN TONB"/>
    <property type="match status" value="1"/>
</dbReference>
<protein>
    <submittedName>
        <fullName evidence="13">TonB-like protein</fullName>
    </submittedName>
</protein>
<evidence type="ECO:0000256" key="9">
    <source>
        <dbReference type="ARBA" id="ARBA00023136"/>
    </source>
</evidence>
<dbReference type="InterPro" id="IPR037682">
    <property type="entry name" value="TonB_C"/>
</dbReference>
<keyword evidence="8 11" id="KW-1133">Transmembrane helix</keyword>
<dbReference type="RefSeq" id="WP_151252890.1">
    <property type="nucleotide sequence ID" value="NZ_CAXOHV010000014.1"/>
</dbReference>
<dbReference type="GO" id="GO:0055085">
    <property type="term" value="P:transmembrane transport"/>
    <property type="evidence" value="ECO:0007669"/>
    <property type="project" value="InterPro"/>
</dbReference>
<dbReference type="AlphaFoldDB" id="A0A2X2BK49"/>
<organism evidence="13 14">
    <name type="scientific">Proteus mirabilis</name>
    <dbReference type="NCBI Taxonomy" id="584"/>
    <lineage>
        <taxon>Bacteria</taxon>
        <taxon>Pseudomonadati</taxon>
        <taxon>Pseudomonadota</taxon>
        <taxon>Gammaproteobacteria</taxon>
        <taxon>Enterobacterales</taxon>
        <taxon>Morganellaceae</taxon>
        <taxon>Proteus</taxon>
    </lineage>
</organism>
<evidence type="ECO:0000256" key="2">
    <source>
        <dbReference type="ARBA" id="ARBA00006555"/>
    </source>
</evidence>
<feature type="region of interest" description="Disordered" evidence="10">
    <location>
        <begin position="96"/>
        <end position="117"/>
    </location>
</feature>
<evidence type="ECO:0000256" key="10">
    <source>
        <dbReference type="SAM" id="MobiDB-lite"/>
    </source>
</evidence>
<dbReference type="Pfam" id="PF03544">
    <property type="entry name" value="TonB_C"/>
    <property type="match status" value="1"/>
</dbReference>
<gene>
    <name evidence="13" type="ORF">NCTC10975_01419</name>
</gene>
<proteinExistence type="inferred from homology"/>
<dbReference type="GO" id="GO:0098797">
    <property type="term" value="C:plasma membrane protein complex"/>
    <property type="evidence" value="ECO:0007669"/>
    <property type="project" value="TreeGrafter"/>
</dbReference>
<accession>A0A2X2BK49</accession>
<reference evidence="13 14" key="1">
    <citation type="submission" date="2018-06" db="EMBL/GenBank/DDBJ databases">
        <authorList>
            <consortium name="Pathogen Informatics"/>
            <person name="Doyle S."/>
        </authorList>
    </citation>
    <scope>NUCLEOTIDE SEQUENCE [LARGE SCALE GENOMIC DNA]</scope>
    <source>
        <strain evidence="13 14">NCTC10975</strain>
    </source>
</reference>
<keyword evidence="9 11" id="KW-0472">Membrane</keyword>
<dbReference type="PROSITE" id="PS52015">
    <property type="entry name" value="TONB_CTD"/>
    <property type="match status" value="1"/>
</dbReference>
<name>A0A2X2BK49_PROMI</name>
<keyword evidence="7" id="KW-0653">Protein transport</keyword>
<evidence type="ECO:0000256" key="6">
    <source>
        <dbReference type="ARBA" id="ARBA00022692"/>
    </source>
</evidence>
<dbReference type="GO" id="GO:0015031">
    <property type="term" value="P:protein transport"/>
    <property type="evidence" value="ECO:0007669"/>
    <property type="project" value="UniProtKB-KW"/>
</dbReference>
<sequence>MLALSVRQPLNIYYWLIAISLVYISLLSWVLNSWSMTESAHHIDQQQQNTLSVYQVMFSPPKQSTTMIEPRIKIESQQPPIALPRSENGEFIEAPKQPAKKRQQQPAPITPKAIKQVKKQPVVDKTVPIKLPDLTNHNIVQSTSQPSAENLTQHTASSLAGRSRALSENGIGQGESENHYISLLRREIERHKRYPAQARRMQDEGLVVVRFSLTDEGYISSVVLEQTSGVASLDNAALAAVKRVKPIGPKPNNLSDPLTISLKFQLN</sequence>
<feature type="transmembrane region" description="Helical" evidence="11">
    <location>
        <begin position="12"/>
        <end position="31"/>
    </location>
</feature>
<evidence type="ECO:0000256" key="7">
    <source>
        <dbReference type="ARBA" id="ARBA00022927"/>
    </source>
</evidence>
<comment type="subcellular location">
    <subcellularLocation>
        <location evidence="1">Cell inner membrane</location>
        <topology evidence="1">Single-pass membrane protein</topology>
        <orientation evidence="1">Periplasmic side</orientation>
    </subcellularLocation>
</comment>
<evidence type="ECO:0000313" key="13">
    <source>
        <dbReference type="EMBL" id="SPY95271.1"/>
    </source>
</evidence>
<dbReference type="SUPFAM" id="SSF74653">
    <property type="entry name" value="TolA/TonB C-terminal domain"/>
    <property type="match status" value="1"/>
</dbReference>
<evidence type="ECO:0000313" key="14">
    <source>
        <dbReference type="Proteomes" id="UP000251485"/>
    </source>
</evidence>
<evidence type="ECO:0000256" key="3">
    <source>
        <dbReference type="ARBA" id="ARBA00022448"/>
    </source>
</evidence>
<evidence type="ECO:0000256" key="1">
    <source>
        <dbReference type="ARBA" id="ARBA00004383"/>
    </source>
</evidence>
<feature type="domain" description="TonB C-terminal" evidence="12">
    <location>
        <begin position="179"/>
        <end position="267"/>
    </location>
</feature>
<dbReference type="Gene3D" id="3.30.1150.10">
    <property type="match status" value="1"/>
</dbReference>
<dbReference type="Proteomes" id="UP000251485">
    <property type="component" value="Unassembled WGS sequence"/>
</dbReference>
<keyword evidence="3" id="KW-0813">Transport</keyword>
<evidence type="ECO:0000256" key="11">
    <source>
        <dbReference type="SAM" id="Phobius"/>
    </source>
</evidence>
<comment type="similarity">
    <text evidence="2">Belongs to the TonB family.</text>
</comment>
<dbReference type="InterPro" id="IPR051045">
    <property type="entry name" value="TonB-dependent_transducer"/>
</dbReference>
<evidence type="ECO:0000256" key="4">
    <source>
        <dbReference type="ARBA" id="ARBA00022475"/>
    </source>
</evidence>
<dbReference type="NCBIfam" id="TIGR01352">
    <property type="entry name" value="tonB_Cterm"/>
    <property type="match status" value="1"/>
</dbReference>
<keyword evidence="6 11" id="KW-0812">Transmembrane</keyword>
<dbReference type="PANTHER" id="PTHR33446">
    <property type="entry name" value="PROTEIN TONB-RELATED"/>
    <property type="match status" value="1"/>
</dbReference>
<evidence type="ECO:0000256" key="5">
    <source>
        <dbReference type="ARBA" id="ARBA00022519"/>
    </source>
</evidence>
<keyword evidence="5" id="KW-0997">Cell inner membrane</keyword>